<keyword evidence="1" id="KW-0732">Signal</keyword>
<reference evidence="2 3" key="1">
    <citation type="journal article" date="2013" name="Genome Announc.">
        <title>The Draft Genome Sequence of Sphingomonas paucimobilis Strain HER1398 (Proteobacteria), Host to the Giant PAU Phage, Indicates That It Is a Member of the Genus Sphingobacterium (Bacteroidetes).</title>
        <authorList>
            <person name="White R.A.III."/>
            <person name="Suttle C.A."/>
        </authorList>
    </citation>
    <scope>NUCLEOTIDE SEQUENCE [LARGE SCALE GENOMIC DNA]</scope>
    <source>
        <strain evidence="2 3">HER1398</strain>
    </source>
</reference>
<protein>
    <recommendedName>
        <fullName evidence="4">Outermembrane protein</fullName>
    </recommendedName>
</protein>
<evidence type="ECO:0000256" key="1">
    <source>
        <dbReference type="SAM" id="SignalP"/>
    </source>
</evidence>
<sequence length="298" mass="33910">MFKQISMFLLGAMAVSLSVTAQETTATSNEDNGVAKSIFNPKYNRLKSNKGKFFAHWGYNFSSYAKSDIRFQGQGYDFTLKNVKASDRPTKLGWTYIDPGRITIPQFNLHFGYFLKDNYSISLGWDHMKYVVDIPQTVKFVGHADKLVSDPGVPSGIFGEAKDGEYITLNDEDLAFEHTDGYNFAAVGIERYDDIWVSQSRKQSVNTEFGLEGGLLVPRSDVRIFDLGKNHYWNIAGYGFAAKAGVQYHFLKWMYLQGSFKTGFTDLSKIRTTGRNGIDKASQTIWFFENYWVLGFRF</sequence>
<dbReference type="STRING" id="1346330.M472_04920"/>
<organism evidence="2 3">
    <name type="scientific">Sphingobacterium paucimobilis HER1398</name>
    <dbReference type="NCBI Taxonomy" id="1346330"/>
    <lineage>
        <taxon>Bacteria</taxon>
        <taxon>Pseudomonadati</taxon>
        <taxon>Bacteroidota</taxon>
        <taxon>Sphingobacteriia</taxon>
        <taxon>Sphingobacteriales</taxon>
        <taxon>Sphingobacteriaceae</taxon>
        <taxon>Sphingobacterium</taxon>
    </lineage>
</organism>
<comment type="caution">
    <text evidence="2">The sequence shown here is derived from an EMBL/GenBank/DDBJ whole genome shotgun (WGS) entry which is preliminary data.</text>
</comment>
<name>U2HRK3_9SPHI</name>
<dbReference type="Proteomes" id="UP000016584">
    <property type="component" value="Unassembled WGS sequence"/>
</dbReference>
<dbReference type="eggNOG" id="ENOG502Z8RB">
    <property type="taxonomic scope" value="Bacteria"/>
</dbReference>
<evidence type="ECO:0000313" key="3">
    <source>
        <dbReference type="Proteomes" id="UP000016584"/>
    </source>
</evidence>
<keyword evidence="3" id="KW-1185">Reference proteome</keyword>
<feature type="signal peptide" evidence="1">
    <location>
        <begin position="1"/>
        <end position="21"/>
    </location>
</feature>
<accession>U2HRK3</accession>
<proteinExistence type="predicted"/>
<evidence type="ECO:0000313" key="2">
    <source>
        <dbReference type="EMBL" id="ERJ58102.1"/>
    </source>
</evidence>
<dbReference type="EMBL" id="ATDL01000018">
    <property type="protein sequence ID" value="ERJ58102.1"/>
    <property type="molecule type" value="Genomic_DNA"/>
</dbReference>
<dbReference type="PATRIC" id="fig|1346330.5.peg.3444"/>
<dbReference type="AlphaFoldDB" id="U2HRK3"/>
<gene>
    <name evidence="2" type="ORF">M472_04920</name>
</gene>
<evidence type="ECO:0008006" key="4">
    <source>
        <dbReference type="Google" id="ProtNLM"/>
    </source>
</evidence>
<feature type="chain" id="PRO_5004628044" description="Outermembrane protein" evidence="1">
    <location>
        <begin position="22"/>
        <end position="298"/>
    </location>
</feature>